<dbReference type="InParanoid" id="A0A1Z5KKW3"/>
<reference evidence="1 2" key="1">
    <citation type="journal article" date="2015" name="Plant Cell">
        <title>Oil accumulation by the oleaginous diatom Fistulifera solaris as revealed by the genome and transcriptome.</title>
        <authorList>
            <person name="Tanaka T."/>
            <person name="Maeda Y."/>
            <person name="Veluchamy A."/>
            <person name="Tanaka M."/>
            <person name="Abida H."/>
            <person name="Marechal E."/>
            <person name="Bowler C."/>
            <person name="Muto M."/>
            <person name="Sunaga Y."/>
            <person name="Tanaka M."/>
            <person name="Yoshino T."/>
            <person name="Taniguchi T."/>
            <person name="Fukuda Y."/>
            <person name="Nemoto M."/>
            <person name="Matsumoto M."/>
            <person name="Wong P.S."/>
            <person name="Aburatani S."/>
            <person name="Fujibuchi W."/>
        </authorList>
    </citation>
    <scope>NUCLEOTIDE SEQUENCE [LARGE SCALE GENOMIC DNA]</scope>
    <source>
        <strain evidence="1 2">JPCC DA0580</strain>
    </source>
</reference>
<proteinExistence type="predicted"/>
<dbReference type="Proteomes" id="UP000198406">
    <property type="component" value="Unassembled WGS sequence"/>
</dbReference>
<comment type="caution">
    <text evidence="1">The sequence shown here is derived from an EMBL/GenBank/DDBJ whole genome shotgun (WGS) entry which is preliminary data.</text>
</comment>
<evidence type="ECO:0000313" key="2">
    <source>
        <dbReference type="Proteomes" id="UP000198406"/>
    </source>
</evidence>
<organism evidence="1 2">
    <name type="scientific">Fistulifera solaris</name>
    <name type="common">Oleaginous diatom</name>
    <dbReference type="NCBI Taxonomy" id="1519565"/>
    <lineage>
        <taxon>Eukaryota</taxon>
        <taxon>Sar</taxon>
        <taxon>Stramenopiles</taxon>
        <taxon>Ochrophyta</taxon>
        <taxon>Bacillariophyta</taxon>
        <taxon>Bacillariophyceae</taxon>
        <taxon>Bacillariophycidae</taxon>
        <taxon>Naviculales</taxon>
        <taxon>Naviculaceae</taxon>
        <taxon>Fistulifera</taxon>
    </lineage>
</organism>
<dbReference type="OrthoDB" id="6150188at2759"/>
<sequence length="297" mass="32461">MRCEAITHHSVPMEQNNQHSHRVLQITCNSDDECASGDYCNRGLCRPGGYCEDALDCQNPSNLYSMIECLGFLYCSSDNECLVQCAGSHCPNYDEVDCSERLPCNVTECSEDYVSCVNDDCGGCNARFFTASGEQACVIENDSVEPGCSSDMDCGEDMYCRNGQCAEIGTCEDTVDCLNPSNAYMDIGCNGYTTCVAGTCEKTCSDNECLLEEAVQCYAPPCDVTTCTEEAASCVDNFCGTCRGIFFNAAGQRVCEEARPNGDCGVVEQCEQTDAWQQSMCKAKVFIRTRICRLIQN</sequence>
<dbReference type="AlphaFoldDB" id="A0A1Z5KKW3"/>
<gene>
    <name evidence="1" type="ORF">FisN_9Lh217</name>
</gene>
<accession>A0A1Z5KKW3</accession>
<protein>
    <submittedName>
        <fullName evidence="1">Uncharacterized protein</fullName>
    </submittedName>
</protein>
<dbReference type="EMBL" id="BDSP01000252">
    <property type="protein sequence ID" value="GAX26919.1"/>
    <property type="molecule type" value="Genomic_DNA"/>
</dbReference>
<evidence type="ECO:0000313" key="1">
    <source>
        <dbReference type="EMBL" id="GAX26919.1"/>
    </source>
</evidence>
<keyword evidence="2" id="KW-1185">Reference proteome</keyword>
<name>A0A1Z5KKW3_FISSO</name>